<dbReference type="RefSeq" id="WP_002687775.1">
    <property type="nucleotide sequence ID" value="NZ_UFTJ01000003.1"/>
</dbReference>
<dbReference type="SUPFAM" id="SSF53756">
    <property type="entry name" value="UDP-Glycosyltransferase/glycogen phosphorylase"/>
    <property type="match status" value="1"/>
</dbReference>
<evidence type="ECO:0000256" key="2">
    <source>
        <dbReference type="ARBA" id="ARBA00012588"/>
    </source>
</evidence>
<evidence type="ECO:0000313" key="6">
    <source>
        <dbReference type="EMBL" id="SUV52986.1"/>
    </source>
</evidence>
<dbReference type="EC" id="2.4.1.21" evidence="2"/>
<dbReference type="Proteomes" id="UP000255515">
    <property type="component" value="Unassembled WGS sequence"/>
</dbReference>
<protein>
    <recommendedName>
        <fullName evidence="2">starch synthase</fullName>
        <ecNumber evidence="2">2.4.1.21</ecNumber>
    </recommendedName>
</protein>
<dbReference type="Gene3D" id="3.40.50.2000">
    <property type="entry name" value="Glycogen Phosphorylase B"/>
    <property type="match status" value="1"/>
</dbReference>
<comment type="catalytic activity">
    <reaction evidence="1">
        <text>[(1-&gt;4)-alpha-D-glucosyl](n) + ADP-alpha-D-glucose = [(1-&gt;4)-alpha-D-glucosyl](n+1) + ADP + H(+)</text>
        <dbReference type="Rhea" id="RHEA:18189"/>
        <dbReference type="Rhea" id="RHEA-COMP:9584"/>
        <dbReference type="Rhea" id="RHEA-COMP:9587"/>
        <dbReference type="ChEBI" id="CHEBI:15378"/>
        <dbReference type="ChEBI" id="CHEBI:15444"/>
        <dbReference type="ChEBI" id="CHEBI:57498"/>
        <dbReference type="ChEBI" id="CHEBI:456216"/>
        <dbReference type="EC" id="2.4.1.21"/>
    </reaction>
</comment>
<keyword evidence="4 6" id="KW-0808">Transferase</keyword>
<evidence type="ECO:0000313" key="7">
    <source>
        <dbReference type="Proteomes" id="UP000255515"/>
    </source>
</evidence>
<dbReference type="EMBL" id="UFTJ01000003">
    <property type="protein sequence ID" value="SUV52986.1"/>
    <property type="molecule type" value="Genomic_DNA"/>
</dbReference>
<dbReference type="InterPro" id="IPR013534">
    <property type="entry name" value="Starch_synth_cat_dom"/>
</dbReference>
<dbReference type="Pfam" id="PF08323">
    <property type="entry name" value="Glyco_transf_5"/>
    <property type="match status" value="1"/>
</dbReference>
<proteinExistence type="predicted"/>
<dbReference type="PANTHER" id="PTHR45825:SF11">
    <property type="entry name" value="ALPHA AMYLASE DOMAIN-CONTAINING PROTEIN"/>
    <property type="match status" value="1"/>
</dbReference>
<keyword evidence="3 6" id="KW-0328">Glycosyltransferase</keyword>
<organism evidence="6 7">
    <name type="scientific">Bergeyella zoohelcum</name>
    <dbReference type="NCBI Taxonomy" id="1015"/>
    <lineage>
        <taxon>Bacteria</taxon>
        <taxon>Pseudomonadati</taxon>
        <taxon>Bacteroidota</taxon>
        <taxon>Flavobacteriia</taxon>
        <taxon>Flavobacteriales</taxon>
        <taxon>Weeksellaceae</taxon>
        <taxon>Bergeyella</taxon>
    </lineage>
</organism>
<dbReference type="GO" id="GO:0009011">
    <property type="term" value="F:alpha-1,4-glucan glucosyltransferase (ADP-glucose donor) activity"/>
    <property type="evidence" value="ECO:0007669"/>
    <property type="project" value="UniProtKB-EC"/>
</dbReference>
<feature type="domain" description="Starch synthase catalytic" evidence="5">
    <location>
        <begin position="5"/>
        <end position="198"/>
    </location>
</feature>
<evidence type="ECO:0000256" key="4">
    <source>
        <dbReference type="ARBA" id="ARBA00022679"/>
    </source>
</evidence>
<dbReference type="AlphaFoldDB" id="A0A380ZW53"/>
<sequence>MSNQKILYITTEMFPYQEDSAMANLVNKMALKAHSEGNDVRVFMPKFGTISERKFQLHEVIRLSGMNVIINDLDQPLIIKVASLPGERLQVYFIDNEEYFKRKSIYTDEEGKPFEDLGERAIFFARGVIETIKKLNWVPDVIHLNGWMSAFVPLYLRDYYKNDSYFKDSKVVLSLFNETVLPLEKDVMEKLNFDKIQNLHFSENSTTQDVVFSIVNDVDALVKGDEFLDDEIEVVYKNANSETYDYLDENNIFQAYEPGNK</sequence>
<name>A0A380ZW53_9FLAO</name>
<dbReference type="PANTHER" id="PTHR45825">
    <property type="entry name" value="GRANULE-BOUND STARCH SYNTHASE 1, CHLOROPLASTIC/AMYLOPLASTIC"/>
    <property type="match status" value="1"/>
</dbReference>
<evidence type="ECO:0000256" key="3">
    <source>
        <dbReference type="ARBA" id="ARBA00022676"/>
    </source>
</evidence>
<evidence type="ECO:0000256" key="1">
    <source>
        <dbReference type="ARBA" id="ARBA00001478"/>
    </source>
</evidence>
<evidence type="ECO:0000259" key="5">
    <source>
        <dbReference type="Pfam" id="PF08323"/>
    </source>
</evidence>
<gene>
    <name evidence="6" type="primary">glgA1</name>
    <name evidence="6" type="ORF">NCTC11661_02133</name>
</gene>
<accession>A0A380ZW53</accession>
<reference evidence="6 7" key="1">
    <citation type="submission" date="2018-06" db="EMBL/GenBank/DDBJ databases">
        <authorList>
            <consortium name="Pathogen Informatics"/>
            <person name="Doyle S."/>
        </authorList>
    </citation>
    <scope>NUCLEOTIDE SEQUENCE [LARGE SCALE GENOMIC DNA]</scope>
    <source>
        <strain evidence="6 7">NCTC11661</strain>
    </source>
</reference>